<evidence type="ECO:0000259" key="3">
    <source>
        <dbReference type="PROSITE" id="PS51462"/>
    </source>
</evidence>
<dbReference type="PROSITE" id="PS51462">
    <property type="entry name" value="NUDIX"/>
    <property type="match status" value="1"/>
</dbReference>
<dbReference type="InterPro" id="IPR015797">
    <property type="entry name" value="NUDIX_hydrolase-like_dom_sf"/>
</dbReference>
<evidence type="ECO:0000313" key="4">
    <source>
        <dbReference type="EMBL" id="KAA1192765.1"/>
    </source>
</evidence>
<gene>
    <name evidence="4" type="ORF">F0M18_08915</name>
</gene>
<feature type="domain" description="Nudix hydrolase" evidence="3">
    <location>
        <begin position="26"/>
        <end position="144"/>
    </location>
</feature>
<protein>
    <submittedName>
        <fullName evidence="4">NUDIX hydrolase</fullName>
    </submittedName>
</protein>
<evidence type="ECO:0000256" key="2">
    <source>
        <dbReference type="ARBA" id="ARBA00022801"/>
    </source>
</evidence>
<comment type="caution">
    <text evidence="4">The sequence shown here is derived from an EMBL/GenBank/DDBJ whole genome shotgun (WGS) entry which is preliminary data.</text>
</comment>
<dbReference type="Pfam" id="PF00293">
    <property type="entry name" value="NUDIX"/>
    <property type="match status" value="1"/>
</dbReference>
<dbReference type="InterPro" id="IPR000086">
    <property type="entry name" value="NUDIX_hydrolase_dom"/>
</dbReference>
<keyword evidence="2 4" id="KW-0378">Hydrolase</keyword>
<reference evidence="4 5" key="1">
    <citation type="submission" date="2019-09" db="EMBL/GenBank/DDBJ databases">
        <authorList>
            <person name="Chen X.-Y."/>
        </authorList>
    </citation>
    <scope>NUCLEOTIDE SEQUENCE [LARGE SCALE GENOMIC DNA]</scope>
    <source>
        <strain evidence="4 5">NY5</strain>
    </source>
</reference>
<dbReference type="PANTHER" id="PTHR43222:SF2">
    <property type="entry name" value="NUDIX HYDROLASE 23, CHLOROPLASTIC"/>
    <property type="match status" value="1"/>
</dbReference>
<dbReference type="Proteomes" id="UP000323708">
    <property type="component" value="Unassembled WGS sequence"/>
</dbReference>
<dbReference type="InterPro" id="IPR020084">
    <property type="entry name" value="NUDIX_hydrolase_CS"/>
</dbReference>
<comment type="cofactor">
    <cofactor evidence="1">
        <name>Mg(2+)</name>
        <dbReference type="ChEBI" id="CHEBI:18420"/>
    </cofactor>
</comment>
<dbReference type="GO" id="GO:0016787">
    <property type="term" value="F:hydrolase activity"/>
    <property type="evidence" value="ECO:0007669"/>
    <property type="project" value="UniProtKB-KW"/>
</dbReference>
<proteinExistence type="predicted"/>
<dbReference type="AlphaFoldDB" id="A0A5B0X232"/>
<keyword evidence="5" id="KW-1185">Reference proteome</keyword>
<sequence length="161" mass="17156">MTLGMMMLAGCHVLAGQACPYQGKPDYAPSAGCLAVVHGKILVVESRKGGLTPPGGKSRPGESAQCAAHRETLEETGLDLMPQQLLAVFDTGFHLYYCAIHADSGTIAPRLGEVKRSFWLDIADFGTVKWRFAGQGAALLEVLERGLPSPPIRPGVAEREP</sequence>
<dbReference type="EMBL" id="VTUX01000003">
    <property type="protein sequence ID" value="KAA1192765.1"/>
    <property type="molecule type" value="Genomic_DNA"/>
</dbReference>
<evidence type="ECO:0000313" key="5">
    <source>
        <dbReference type="Proteomes" id="UP000323708"/>
    </source>
</evidence>
<dbReference type="RefSeq" id="WP_149611048.1">
    <property type="nucleotide sequence ID" value="NZ_VTUX01000003.1"/>
</dbReference>
<dbReference type="SUPFAM" id="SSF55811">
    <property type="entry name" value="Nudix"/>
    <property type="match status" value="1"/>
</dbReference>
<dbReference type="Gene3D" id="3.90.79.10">
    <property type="entry name" value="Nucleoside Triphosphate Pyrophosphohydrolase"/>
    <property type="match status" value="1"/>
</dbReference>
<organism evidence="4 5">
    <name type="scientific">Pseudohalioglobus sediminis</name>
    <dbReference type="NCBI Taxonomy" id="2606449"/>
    <lineage>
        <taxon>Bacteria</taxon>
        <taxon>Pseudomonadati</taxon>
        <taxon>Pseudomonadota</taxon>
        <taxon>Gammaproteobacteria</taxon>
        <taxon>Cellvibrionales</taxon>
        <taxon>Halieaceae</taxon>
        <taxon>Pseudohalioglobus</taxon>
    </lineage>
</organism>
<dbReference type="PROSITE" id="PS00893">
    <property type="entry name" value="NUDIX_BOX"/>
    <property type="match status" value="1"/>
</dbReference>
<accession>A0A5B0X232</accession>
<evidence type="ECO:0000256" key="1">
    <source>
        <dbReference type="ARBA" id="ARBA00001946"/>
    </source>
</evidence>
<name>A0A5B0X232_9GAMM</name>
<dbReference type="PANTHER" id="PTHR43222">
    <property type="entry name" value="NUDIX HYDROLASE 23"/>
    <property type="match status" value="1"/>
</dbReference>